<dbReference type="OrthoDB" id="5973539at2759"/>
<dbReference type="AlphaFoldDB" id="A0A0C3AF34"/>
<evidence type="ECO:0000256" key="2">
    <source>
        <dbReference type="ARBA" id="ARBA00023239"/>
    </source>
</evidence>
<dbReference type="Proteomes" id="UP000054166">
    <property type="component" value="Unassembled WGS sequence"/>
</dbReference>
<accession>A0A0C3AF34</accession>
<feature type="region of interest" description="Disordered" evidence="3">
    <location>
        <begin position="1"/>
        <end position="24"/>
    </location>
</feature>
<name>A0A0C3AF34_PILCF</name>
<keyword evidence="1" id="KW-0210">Decarboxylase</keyword>
<sequence>MVRQSSGTFSDEEHSSGSGSGPEETFERLINAKHCPLCHRPRLNKKAEMDIITHLAVCARGDWVKIGRIVVGNFVTASRARRRWYTRIISKVSSGDYRLGANSANLIVQNRMTGQWEEEKMQIYVRLTIRLLYKGAKSRIEGARGKLLASSLHILTLTPKHVNSSPTTKILFSIVQRIKYDDPQSTRDIIPFVECHRLNVDEILDPIDSFKTFNQFSYRKLKQPGREPNDPS</sequence>
<dbReference type="EMBL" id="KN833133">
    <property type="protein sequence ID" value="KIM72408.1"/>
    <property type="molecule type" value="Genomic_DNA"/>
</dbReference>
<dbReference type="GO" id="GO:0004609">
    <property type="term" value="F:phosphatidylserine decarboxylase activity"/>
    <property type="evidence" value="ECO:0007669"/>
    <property type="project" value="InterPro"/>
</dbReference>
<organism evidence="4 5">
    <name type="scientific">Piloderma croceum (strain F 1598)</name>
    <dbReference type="NCBI Taxonomy" id="765440"/>
    <lineage>
        <taxon>Eukaryota</taxon>
        <taxon>Fungi</taxon>
        <taxon>Dikarya</taxon>
        <taxon>Basidiomycota</taxon>
        <taxon>Agaricomycotina</taxon>
        <taxon>Agaricomycetes</taxon>
        <taxon>Agaricomycetidae</taxon>
        <taxon>Atheliales</taxon>
        <taxon>Atheliaceae</taxon>
        <taxon>Piloderma</taxon>
    </lineage>
</organism>
<dbReference type="HOGENOM" id="CLU_1195275_0_0_1"/>
<dbReference type="PANTHER" id="PTHR10067:SF17">
    <property type="entry name" value="PHOSPHATIDYLSERINE DECARBOXYLASE PROENZYME 2"/>
    <property type="match status" value="1"/>
</dbReference>
<evidence type="ECO:0000256" key="3">
    <source>
        <dbReference type="SAM" id="MobiDB-lite"/>
    </source>
</evidence>
<keyword evidence="2" id="KW-0456">Lyase</keyword>
<dbReference type="InterPro" id="IPR003817">
    <property type="entry name" value="PS_Dcarbxylase"/>
</dbReference>
<proteinExistence type="predicted"/>
<gene>
    <name evidence="4" type="ORF">PILCRDRAFT_741201</name>
</gene>
<dbReference type="GO" id="GO:0008654">
    <property type="term" value="P:phospholipid biosynthetic process"/>
    <property type="evidence" value="ECO:0007669"/>
    <property type="project" value="InterPro"/>
</dbReference>
<reference evidence="4 5" key="1">
    <citation type="submission" date="2014-04" db="EMBL/GenBank/DDBJ databases">
        <authorList>
            <consortium name="DOE Joint Genome Institute"/>
            <person name="Kuo A."/>
            <person name="Tarkka M."/>
            <person name="Buscot F."/>
            <person name="Kohler A."/>
            <person name="Nagy L.G."/>
            <person name="Floudas D."/>
            <person name="Copeland A."/>
            <person name="Barry K.W."/>
            <person name="Cichocki N."/>
            <person name="Veneault-Fourrey C."/>
            <person name="LaButti K."/>
            <person name="Lindquist E.A."/>
            <person name="Lipzen A."/>
            <person name="Lundell T."/>
            <person name="Morin E."/>
            <person name="Murat C."/>
            <person name="Sun H."/>
            <person name="Tunlid A."/>
            <person name="Henrissat B."/>
            <person name="Grigoriev I.V."/>
            <person name="Hibbett D.S."/>
            <person name="Martin F."/>
            <person name="Nordberg H.P."/>
            <person name="Cantor M.N."/>
            <person name="Hua S.X."/>
        </authorList>
    </citation>
    <scope>NUCLEOTIDE SEQUENCE [LARGE SCALE GENOMIC DNA]</scope>
    <source>
        <strain evidence="4 5">F 1598</strain>
    </source>
</reference>
<evidence type="ECO:0000313" key="5">
    <source>
        <dbReference type="Proteomes" id="UP000054166"/>
    </source>
</evidence>
<protein>
    <submittedName>
        <fullName evidence="4">Uncharacterized protein</fullName>
    </submittedName>
</protein>
<evidence type="ECO:0000313" key="4">
    <source>
        <dbReference type="EMBL" id="KIM72408.1"/>
    </source>
</evidence>
<keyword evidence="5" id="KW-1185">Reference proteome</keyword>
<dbReference type="InParanoid" id="A0A0C3AF34"/>
<reference evidence="5" key="2">
    <citation type="submission" date="2015-01" db="EMBL/GenBank/DDBJ databases">
        <title>Evolutionary Origins and Diversification of the Mycorrhizal Mutualists.</title>
        <authorList>
            <consortium name="DOE Joint Genome Institute"/>
            <consortium name="Mycorrhizal Genomics Consortium"/>
            <person name="Kohler A."/>
            <person name="Kuo A."/>
            <person name="Nagy L.G."/>
            <person name="Floudas D."/>
            <person name="Copeland A."/>
            <person name="Barry K.W."/>
            <person name="Cichocki N."/>
            <person name="Veneault-Fourrey C."/>
            <person name="LaButti K."/>
            <person name="Lindquist E.A."/>
            <person name="Lipzen A."/>
            <person name="Lundell T."/>
            <person name="Morin E."/>
            <person name="Murat C."/>
            <person name="Riley R."/>
            <person name="Ohm R."/>
            <person name="Sun H."/>
            <person name="Tunlid A."/>
            <person name="Henrissat B."/>
            <person name="Grigoriev I.V."/>
            <person name="Hibbett D.S."/>
            <person name="Martin F."/>
        </authorList>
    </citation>
    <scope>NUCLEOTIDE SEQUENCE [LARGE SCALE GENOMIC DNA]</scope>
    <source>
        <strain evidence="5">F 1598</strain>
    </source>
</reference>
<dbReference type="STRING" id="765440.A0A0C3AF34"/>
<dbReference type="PANTHER" id="PTHR10067">
    <property type="entry name" value="PHOSPHATIDYLSERINE DECARBOXYLASE"/>
    <property type="match status" value="1"/>
</dbReference>
<evidence type="ECO:0000256" key="1">
    <source>
        <dbReference type="ARBA" id="ARBA00022793"/>
    </source>
</evidence>